<evidence type="ECO:0000313" key="3">
    <source>
        <dbReference type="EMBL" id="CDP29848.1"/>
    </source>
</evidence>
<evidence type="ECO:0000256" key="1">
    <source>
        <dbReference type="SAM" id="MobiDB-lite"/>
    </source>
</evidence>
<evidence type="ECO:0000259" key="2">
    <source>
        <dbReference type="Pfam" id="PF06985"/>
    </source>
</evidence>
<accession>A0A090D7T1</accession>
<evidence type="ECO:0000313" key="4">
    <source>
        <dbReference type="Proteomes" id="UP000001197"/>
    </source>
</evidence>
<dbReference type="InterPro" id="IPR010730">
    <property type="entry name" value="HET"/>
</dbReference>
<dbReference type="InterPro" id="IPR052895">
    <property type="entry name" value="HetReg/Transcr_Mod"/>
</dbReference>
<dbReference type="AlphaFoldDB" id="A0A090D7T1"/>
<sequence>MAQITRTGSPGEVSDILPRSSTNTYQYSPFPKDAEKSSIRLIRLLPGYPSSPVVVELVTVPLDPGKIPYYEAVSYVWGTSYQQYEIACDGLSMSVSESALLALRRFRFVDHIRLLWIDQICINQQDDKEKSSQVMLMGEIYGTASQVLVYLGEADDTSDKAMDYISERCAQQEEWPRQFVVQVLSRPWFSRVWILQEVALAHTSLVICGAKCVPWACFREWWTRNELLLGPEVNPPPVLSYGLSVMKRLTLLQQLHDTRHSKATLALDKIYALLALLQPEDRIGVLVDYSLSTAEVYTSVAKSIIERTKSLAILSGKEEKPYVERERLPSWVPDWGTVPSAVSLGLANKYLDPFDAGGKPACRVNISIPPNGPPTLHCLGITFDTVKKLTLSTMRPGQDAATNNVEVLTDWLDLISGSSSSVVSETADYLIGQFNQNLRGVSSYSRSPPQPPKLAYSLWTTIQALSTPTLQLEPAELHARNNRGEPTSDTLKFCYERKLFLTQSGALGLGPPDLLQGDTVAVLLGAPVPHILRRLPSSEQNNSANVYALVGECFVDGIMAGEALNHLQDQLKEMGHRCRTFAKSCSNTPLETFCIQ</sequence>
<dbReference type="PANTHER" id="PTHR24148">
    <property type="entry name" value="ANKYRIN REPEAT DOMAIN-CONTAINING PROTEIN 39 HOMOLOG-RELATED"/>
    <property type="match status" value="1"/>
</dbReference>
<reference evidence="3 4" key="1">
    <citation type="journal article" date="2008" name="Genome Biol.">
        <title>The genome sequence of the model ascomycete fungus Podospora anserina.</title>
        <authorList>
            <person name="Espagne E."/>
            <person name="Lespinet O."/>
            <person name="Malagnac F."/>
            <person name="Da Silva C."/>
            <person name="Jaillon O."/>
            <person name="Porcel B.M."/>
            <person name="Couloux A."/>
            <person name="Aury J.-M."/>
            <person name="Segurens B."/>
            <person name="Poulain J."/>
            <person name="Anthouard V."/>
            <person name="Grossetete S."/>
            <person name="Khalili H."/>
            <person name="Coppin E."/>
            <person name="Dequard-Chablat M."/>
            <person name="Picard M."/>
            <person name="Contamine V."/>
            <person name="Arnaise S."/>
            <person name="Bourdais A."/>
            <person name="Berteaux-Lecellier V."/>
            <person name="Gautheret D."/>
            <person name="de Vries R.P."/>
            <person name="Battaglia E."/>
            <person name="Coutinho P.M."/>
            <person name="Danchin E.G.J."/>
            <person name="Henrissat B."/>
            <person name="El Khoury R."/>
            <person name="Sainsard-Chanet A."/>
            <person name="Boivin A."/>
            <person name="Pinan-Lucarre B."/>
            <person name="Sellem C.H."/>
            <person name="Debuchy R."/>
            <person name="Wincker P."/>
            <person name="Weissenbach J."/>
            <person name="Silar P."/>
        </authorList>
    </citation>
    <scope>NUCLEOTIDE SEQUENCE [LARGE SCALE GENOMIC DNA]</scope>
    <source>
        <strain evidence="4">S / ATCC MYA-4624 / DSM 980 / FGSC 10383</strain>
    </source>
</reference>
<reference evidence="4" key="2">
    <citation type="journal article" date="2014" name="Genetics">
        <title>Maintaining two mating types: Structure of the mating type locus and its role in heterokaryosis in Podospora anserina.</title>
        <authorList>
            <person name="Grognet P."/>
            <person name="Bidard F."/>
            <person name="Kuchly C."/>
            <person name="Tong L.C.H."/>
            <person name="Coppin E."/>
            <person name="Benkhali J.A."/>
            <person name="Couloux A."/>
            <person name="Wincker P."/>
            <person name="Debuchy R."/>
            <person name="Silar P."/>
        </authorList>
    </citation>
    <scope>GENOME REANNOTATION</scope>
    <source>
        <strain evidence="4">S / ATCC MYA-4624 / DSM 980 / FGSC 10383</strain>
    </source>
</reference>
<dbReference type="EMBL" id="FO904940">
    <property type="protein sequence ID" value="CDP29848.1"/>
    <property type="molecule type" value="Genomic_DNA"/>
</dbReference>
<protein>
    <recommendedName>
        <fullName evidence="2">Heterokaryon incompatibility domain-containing protein</fullName>
    </recommendedName>
</protein>
<keyword evidence="4" id="KW-1185">Reference proteome</keyword>
<organism evidence="3 4">
    <name type="scientific">Podospora anserina (strain S / ATCC MYA-4624 / DSM 980 / FGSC 10383)</name>
    <name type="common">Pleurage anserina</name>
    <dbReference type="NCBI Taxonomy" id="515849"/>
    <lineage>
        <taxon>Eukaryota</taxon>
        <taxon>Fungi</taxon>
        <taxon>Dikarya</taxon>
        <taxon>Ascomycota</taxon>
        <taxon>Pezizomycotina</taxon>
        <taxon>Sordariomycetes</taxon>
        <taxon>Sordariomycetidae</taxon>
        <taxon>Sordariales</taxon>
        <taxon>Podosporaceae</taxon>
        <taxon>Podospora</taxon>
        <taxon>Podospora anserina</taxon>
    </lineage>
</organism>
<feature type="domain" description="Heterokaryon incompatibility" evidence="2">
    <location>
        <begin position="70"/>
        <end position="197"/>
    </location>
</feature>
<dbReference type="Pfam" id="PF26639">
    <property type="entry name" value="Het-6_barrel"/>
    <property type="match status" value="1"/>
</dbReference>
<dbReference type="PANTHER" id="PTHR24148:SF64">
    <property type="entry name" value="HETEROKARYON INCOMPATIBILITY DOMAIN-CONTAINING PROTEIN"/>
    <property type="match status" value="1"/>
</dbReference>
<dbReference type="Pfam" id="PF06985">
    <property type="entry name" value="HET"/>
    <property type="match status" value="1"/>
</dbReference>
<dbReference type="InParanoid" id="A0A090D7T1"/>
<name>A0A090D7T1_PODAN</name>
<proteinExistence type="predicted"/>
<dbReference type="Proteomes" id="UP000001197">
    <property type="component" value="Chromosome 5"/>
</dbReference>
<feature type="region of interest" description="Disordered" evidence="1">
    <location>
        <begin position="1"/>
        <end position="29"/>
    </location>
</feature>